<name>A0A7X1B1X2_9BACT</name>
<organism evidence="3 4">
    <name type="scientific">Puniceicoccus vermicola</name>
    <dbReference type="NCBI Taxonomy" id="388746"/>
    <lineage>
        <taxon>Bacteria</taxon>
        <taxon>Pseudomonadati</taxon>
        <taxon>Verrucomicrobiota</taxon>
        <taxon>Opitutia</taxon>
        <taxon>Puniceicoccales</taxon>
        <taxon>Puniceicoccaceae</taxon>
        <taxon>Puniceicoccus</taxon>
    </lineage>
</organism>
<dbReference type="RefSeq" id="WP_185692507.1">
    <property type="nucleotide sequence ID" value="NZ_JACHVA010000076.1"/>
</dbReference>
<evidence type="ECO:0000313" key="4">
    <source>
        <dbReference type="Proteomes" id="UP000525652"/>
    </source>
</evidence>
<dbReference type="EMBL" id="JACHVA010000076">
    <property type="protein sequence ID" value="MBC2601801.1"/>
    <property type="molecule type" value="Genomic_DNA"/>
</dbReference>
<dbReference type="EMBL" id="JACHVA010000082">
    <property type="protein sequence ID" value="MBC2602196.1"/>
    <property type="molecule type" value="Genomic_DNA"/>
</dbReference>
<dbReference type="EMBL" id="JACHVA010000138">
    <property type="protein sequence ID" value="MBC2604022.1"/>
    <property type="molecule type" value="Genomic_DNA"/>
</dbReference>
<proteinExistence type="predicted"/>
<reference evidence="3 4" key="1">
    <citation type="submission" date="2020-07" db="EMBL/GenBank/DDBJ databases">
        <authorList>
            <person name="Feng X."/>
        </authorList>
    </citation>
    <scope>NUCLEOTIDE SEQUENCE [LARGE SCALE GENOMIC DNA]</scope>
    <source>
        <strain evidence="3 4">JCM14086</strain>
    </source>
</reference>
<sequence length="71" mass="7735">MAGWEMSLSEAAQLEAGLRPVPFGLTLLRLISRPSQGDAPESKVAALQGSERISIRIRSLRLALLRFYAAP</sequence>
<accession>A0A7X1B1X2</accession>
<gene>
    <name evidence="1" type="ORF">H5P30_08425</name>
    <name evidence="2" type="ORF">H5P30_10445</name>
    <name evidence="3" type="ORF">H5P30_19750</name>
</gene>
<evidence type="ECO:0000313" key="3">
    <source>
        <dbReference type="EMBL" id="MBC2604022.1"/>
    </source>
</evidence>
<evidence type="ECO:0000313" key="1">
    <source>
        <dbReference type="EMBL" id="MBC2601801.1"/>
    </source>
</evidence>
<keyword evidence="4" id="KW-1185">Reference proteome</keyword>
<dbReference type="Proteomes" id="UP000525652">
    <property type="component" value="Unassembled WGS sequence"/>
</dbReference>
<comment type="caution">
    <text evidence="3">The sequence shown here is derived from an EMBL/GenBank/DDBJ whole genome shotgun (WGS) entry which is preliminary data.</text>
</comment>
<dbReference type="AlphaFoldDB" id="A0A7X1B1X2"/>
<evidence type="ECO:0000313" key="2">
    <source>
        <dbReference type="EMBL" id="MBC2602196.1"/>
    </source>
</evidence>
<protein>
    <submittedName>
        <fullName evidence="3">Uncharacterized protein</fullName>
    </submittedName>
</protein>